<dbReference type="InterPro" id="IPR002850">
    <property type="entry name" value="PIN_toxin-like"/>
</dbReference>
<dbReference type="STRING" id="476.B0182_12150"/>
<dbReference type="PANTHER" id="PTHR34610:SF3">
    <property type="entry name" value="SSL7007 PROTEIN"/>
    <property type="match status" value="1"/>
</dbReference>
<dbReference type="PANTHER" id="PTHR34610">
    <property type="entry name" value="SSL7007 PROTEIN"/>
    <property type="match status" value="1"/>
</dbReference>
<dbReference type="SMART" id="SM00670">
    <property type="entry name" value="PINc"/>
    <property type="match status" value="1"/>
</dbReference>
<reference evidence="1 2" key="1">
    <citation type="submission" date="2018-06" db="EMBL/GenBank/DDBJ databases">
        <authorList>
            <consortium name="Pathogen Informatics"/>
            <person name="Doyle S."/>
        </authorList>
    </citation>
    <scope>NUCLEOTIDE SEQUENCE [LARGE SCALE GENOMIC DNA]</scope>
    <source>
        <strain evidence="1 2">NCTC9426</strain>
    </source>
</reference>
<dbReference type="SUPFAM" id="SSF88723">
    <property type="entry name" value="PIN domain-like"/>
    <property type="match status" value="1"/>
</dbReference>
<protein>
    <submittedName>
        <fullName evidence="1">Putative toxin-antitoxin system toxin component, PIN family</fullName>
    </submittedName>
</protein>
<dbReference type="Proteomes" id="UP000254133">
    <property type="component" value="Unassembled WGS sequence"/>
</dbReference>
<sequence>MKVVLDTNILVGACLGSYHANRLIKACLKGEFIPIIGVVLLAEYEDVLARDDIFAKSKLSLDERNEILNALLSICEWVRIFYLWRPNLKDEGDNHLIELAVAGNANIIVSHNQKDFRQNELNFGIQILTPEQLLQLRSYNDDINTSSQQ</sequence>
<dbReference type="EMBL" id="UGPZ01000002">
    <property type="protein sequence ID" value="STY91205.1"/>
    <property type="molecule type" value="Genomic_DNA"/>
</dbReference>
<dbReference type="InterPro" id="IPR002716">
    <property type="entry name" value="PIN_dom"/>
</dbReference>
<organism evidence="1 2">
    <name type="scientific">Moraxella bovis</name>
    <dbReference type="NCBI Taxonomy" id="476"/>
    <lineage>
        <taxon>Bacteria</taxon>
        <taxon>Pseudomonadati</taxon>
        <taxon>Pseudomonadota</taxon>
        <taxon>Gammaproteobacteria</taxon>
        <taxon>Moraxellales</taxon>
        <taxon>Moraxellaceae</taxon>
        <taxon>Moraxella</taxon>
    </lineage>
</organism>
<name>A0A2Z4R5E1_MORBO</name>
<dbReference type="AlphaFoldDB" id="A0A2Z4R5E1"/>
<evidence type="ECO:0000313" key="2">
    <source>
        <dbReference type="Proteomes" id="UP000254133"/>
    </source>
</evidence>
<accession>A0A2Z4R5E1</accession>
<dbReference type="CDD" id="cd09854">
    <property type="entry name" value="PIN_VapC-like"/>
    <property type="match status" value="1"/>
</dbReference>
<dbReference type="NCBIfam" id="TIGR00305">
    <property type="entry name" value="putative toxin-antitoxin system toxin component, PIN family"/>
    <property type="match status" value="1"/>
</dbReference>
<dbReference type="InterPro" id="IPR029060">
    <property type="entry name" value="PIN-like_dom_sf"/>
</dbReference>
<dbReference type="KEGG" id="mboi:DQF64_02495"/>
<gene>
    <name evidence="1" type="ORF">NCTC9426_01248</name>
</gene>
<dbReference type="RefSeq" id="WP_078275159.1">
    <property type="nucleotide sequence ID" value="NZ_CP030241.1"/>
</dbReference>
<proteinExistence type="predicted"/>
<evidence type="ECO:0000313" key="1">
    <source>
        <dbReference type="EMBL" id="STY91205.1"/>
    </source>
</evidence>
<dbReference type="Pfam" id="PF13470">
    <property type="entry name" value="PIN_3"/>
    <property type="match status" value="1"/>
</dbReference>